<dbReference type="EMBL" id="CP080764">
    <property type="protein sequence ID" value="QYY44411.1"/>
    <property type="molecule type" value="Genomic_DNA"/>
</dbReference>
<dbReference type="Proteomes" id="UP000198956">
    <property type="component" value="Unassembled WGS sequence"/>
</dbReference>
<evidence type="ECO:0000313" key="1">
    <source>
        <dbReference type="EMBL" id="QYY44411.1"/>
    </source>
</evidence>
<keyword evidence="4" id="KW-1185">Reference proteome</keyword>
<sequence length="159" mass="19068">MKEPDKCIEQEQVLSSHTKERWWRRRREVEEWEQREKGIKKEKLTLPFLNDEVDVELFPALSLLNSMGIVTEYSCAGVSELDDPVSHSLYAYVTLRESEAAQVFLAYLRGKMRHRLLVVYEPARRRYDISSFYIRHNRSFCFLLYHYALQWKNTCPMVE</sequence>
<proteinExistence type="predicted"/>
<dbReference type="AlphaFoldDB" id="A0A1G8F8J4"/>
<accession>A0A1G8F8J4</accession>
<protein>
    <submittedName>
        <fullName evidence="2">Uncharacterized protein</fullName>
    </submittedName>
</protein>
<gene>
    <name evidence="1" type="ORF">K3F53_01550</name>
    <name evidence="2" type="ORF">SAMN04489735_105910</name>
</gene>
<name>A0A1G8F8J4_ANETH</name>
<organism evidence="2 3">
    <name type="scientific">Aneurinibacillus thermoaerophilus</name>
    <dbReference type="NCBI Taxonomy" id="143495"/>
    <lineage>
        <taxon>Bacteria</taxon>
        <taxon>Bacillati</taxon>
        <taxon>Bacillota</taxon>
        <taxon>Bacilli</taxon>
        <taxon>Bacillales</taxon>
        <taxon>Paenibacillaceae</taxon>
        <taxon>Aneurinibacillus group</taxon>
        <taxon>Aneurinibacillus</taxon>
    </lineage>
</organism>
<evidence type="ECO:0000313" key="2">
    <source>
        <dbReference type="EMBL" id="SDH78483.1"/>
    </source>
</evidence>
<reference evidence="2 3" key="1">
    <citation type="submission" date="2016-10" db="EMBL/GenBank/DDBJ databases">
        <authorList>
            <person name="de Groot N.N."/>
        </authorList>
    </citation>
    <scope>NUCLEOTIDE SEQUENCE [LARGE SCALE GENOMIC DNA]</scope>
    <source>
        <strain evidence="2 3">L 420-91</strain>
    </source>
</reference>
<dbReference type="Proteomes" id="UP000826616">
    <property type="component" value="Chromosome"/>
</dbReference>
<dbReference type="OrthoDB" id="2655677at2"/>
<dbReference type="RefSeq" id="WP_057900097.1">
    <property type="nucleotide sequence ID" value="NZ_FNDE01000059.1"/>
</dbReference>
<reference evidence="1 4" key="2">
    <citation type="submission" date="2021-08" db="EMBL/GenBank/DDBJ databases">
        <title>Complete genome sequence of the strain Aneurinibacillus thermoaerophilus CCM 8960.</title>
        <authorList>
            <person name="Musilova J."/>
            <person name="Kourilova X."/>
            <person name="Pernicova I."/>
            <person name="Bezdicek M."/>
            <person name="Lengerova M."/>
            <person name="Obruca S."/>
            <person name="Sedlar K."/>
        </authorList>
    </citation>
    <scope>NUCLEOTIDE SEQUENCE [LARGE SCALE GENOMIC DNA]</scope>
    <source>
        <strain evidence="1 4">CCM 8960</strain>
    </source>
</reference>
<dbReference type="EMBL" id="FNDE01000059">
    <property type="protein sequence ID" value="SDH78483.1"/>
    <property type="molecule type" value="Genomic_DNA"/>
</dbReference>
<evidence type="ECO:0000313" key="4">
    <source>
        <dbReference type="Proteomes" id="UP000826616"/>
    </source>
</evidence>
<evidence type="ECO:0000313" key="3">
    <source>
        <dbReference type="Proteomes" id="UP000198956"/>
    </source>
</evidence>